<evidence type="ECO:0000313" key="1">
    <source>
        <dbReference type="EMBL" id="RNA28409.1"/>
    </source>
</evidence>
<keyword evidence="2" id="KW-1185">Reference proteome</keyword>
<sequence length="91" mass="10240">MATAVIQDITVSSLSENVLDYQDTSDDRDLDIESETLHRKRKRSKGQKIIDFEETLDESSVEDKSLSANETGIEINNQIDNSGFIDGKKFT</sequence>
<dbReference type="AlphaFoldDB" id="A0A3M7RY96"/>
<proteinExistence type="predicted"/>
<reference evidence="1 2" key="1">
    <citation type="journal article" date="2018" name="Sci. Rep.">
        <title>Genomic signatures of local adaptation to the degree of environmental predictability in rotifers.</title>
        <authorList>
            <person name="Franch-Gras L."/>
            <person name="Hahn C."/>
            <person name="Garcia-Roger E.M."/>
            <person name="Carmona M.J."/>
            <person name="Serra M."/>
            <person name="Gomez A."/>
        </authorList>
    </citation>
    <scope>NUCLEOTIDE SEQUENCE [LARGE SCALE GENOMIC DNA]</scope>
    <source>
        <strain evidence="1">HYR1</strain>
    </source>
</reference>
<gene>
    <name evidence="1" type="ORF">BpHYR1_037307</name>
</gene>
<organism evidence="1 2">
    <name type="scientific">Brachionus plicatilis</name>
    <name type="common">Marine rotifer</name>
    <name type="synonym">Brachionus muelleri</name>
    <dbReference type="NCBI Taxonomy" id="10195"/>
    <lineage>
        <taxon>Eukaryota</taxon>
        <taxon>Metazoa</taxon>
        <taxon>Spiralia</taxon>
        <taxon>Gnathifera</taxon>
        <taxon>Rotifera</taxon>
        <taxon>Eurotatoria</taxon>
        <taxon>Monogononta</taxon>
        <taxon>Pseudotrocha</taxon>
        <taxon>Ploima</taxon>
        <taxon>Brachionidae</taxon>
        <taxon>Brachionus</taxon>
    </lineage>
</organism>
<name>A0A3M7RY96_BRAPC</name>
<accession>A0A3M7RY96</accession>
<comment type="caution">
    <text evidence="1">The sequence shown here is derived from an EMBL/GenBank/DDBJ whole genome shotgun (WGS) entry which is preliminary data.</text>
</comment>
<protein>
    <submittedName>
        <fullName evidence="1">Uncharacterized protein</fullName>
    </submittedName>
</protein>
<dbReference type="Proteomes" id="UP000276133">
    <property type="component" value="Unassembled WGS sequence"/>
</dbReference>
<dbReference type="EMBL" id="REGN01002396">
    <property type="protein sequence ID" value="RNA28409.1"/>
    <property type="molecule type" value="Genomic_DNA"/>
</dbReference>
<evidence type="ECO:0000313" key="2">
    <source>
        <dbReference type="Proteomes" id="UP000276133"/>
    </source>
</evidence>